<dbReference type="GO" id="GO:0003676">
    <property type="term" value="F:nucleic acid binding"/>
    <property type="evidence" value="ECO:0007669"/>
    <property type="project" value="InterPro"/>
</dbReference>
<sequence>MTKNLGDKDTNLVWIDLEMTGLDLDKDAIIEISTIVTDKDLNILAYGPNLAIQTPDEVLNSMSDFVLEMHTKNGLLERVKNSNVTLAQAQQQTLEFIQQYTNVKTSPLCGNSIATDKMFLIKYMPEVVEHLHYRLIDVSTIKQLNFLWGFDYKYEKGDTHLALDDIKASIAELAFYREKFFQK</sequence>
<feature type="domain" description="Exonuclease" evidence="6">
    <location>
        <begin position="11"/>
        <end position="182"/>
    </location>
</feature>
<dbReference type="CDD" id="cd06135">
    <property type="entry name" value="Orn"/>
    <property type="match status" value="1"/>
</dbReference>
<evidence type="ECO:0000259" key="6">
    <source>
        <dbReference type="SMART" id="SM00479"/>
    </source>
</evidence>
<dbReference type="FunFam" id="3.30.420.10:FF:000003">
    <property type="entry name" value="Oligoribonuclease"/>
    <property type="match status" value="1"/>
</dbReference>
<comment type="caution">
    <text evidence="7">The sequence shown here is derived from an EMBL/GenBank/DDBJ whole genome shotgun (WGS) entry which is preliminary data.</text>
</comment>
<dbReference type="NCBIfam" id="NF003765">
    <property type="entry name" value="PRK05359.1"/>
    <property type="match status" value="1"/>
</dbReference>
<evidence type="ECO:0000256" key="3">
    <source>
        <dbReference type="ARBA" id="ARBA00022801"/>
    </source>
</evidence>
<protein>
    <recommendedName>
        <fullName evidence="5">Oligoribonuclease</fullName>
    </recommendedName>
</protein>
<dbReference type="EMBL" id="NRHC01000051">
    <property type="protein sequence ID" value="RIY32560.1"/>
    <property type="molecule type" value="Genomic_DNA"/>
</dbReference>
<keyword evidence="8" id="KW-1185">Reference proteome</keyword>
<reference evidence="7 8" key="1">
    <citation type="submission" date="2017-08" db="EMBL/GenBank/DDBJ databases">
        <title>Reclassification of Bisgaard taxon 37 and 44.</title>
        <authorList>
            <person name="Christensen H."/>
        </authorList>
    </citation>
    <scope>NUCLEOTIDE SEQUENCE [LARGE SCALE GENOMIC DNA]</scope>
    <source>
        <strain evidence="7 8">B96_3</strain>
    </source>
</reference>
<organism evidence="7 8">
    <name type="scientific">Psittacicella hinzii</name>
    <dbReference type="NCBI Taxonomy" id="2028575"/>
    <lineage>
        <taxon>Bacteria</taxon>
        <taxon>Pseudomonadati</taxon>
        <taxon>Pseudomonadota</taxon>
        <taxon>Gammaproteobacteria</taxon>
        <taxon>Pasteurellales</taxon>
        <taxon>Psittacicellaceae</taxon>
        <taxon>Psittacicella</taxon>
    </lineage>
</organism>
<gene>
    <name evidence="7" type="ORF">CKF54_04555</name>
</gene>
<comment type="similarity">
    <text evidence="1">Belongs to the oligoribonuclease family.</text>
</comment>
<dbReference type="OrthoDB" id="9801329at2"/>
<keyword evidence="4" id="KW-0269">Exonuclease</keyword>
<dbReference type="GO" id="GO:0006259">
    <property type="term" value="P:DNA metabolic process"/>
    <property type="evidence" value="ECO:0007669"/>
    <property type="project" value="UniProtKB-ARBA"/>
</dbReference>
<dbReference type="Pfam" id="PF00929">
    <property type="entry name" value="RNase_T"/>
    <property type="match status" value="1"/>
</dbReference>
<dbReference type="InterPro" id="IPR012337">
    <property type="entry name" value="RNaseH-like_sf"/>
</dbReference>
<dbReference type="GO" id="GO:0000175">
    <property type="term" value="F:3'-5'-RNA exonuclease activity"/>
    <property type="evidence" value="ECO:0007669"/>
    <property type="project" value="InterPro"/>
</dbReference>
<evidence type="ECO:0000313" key="7">
    <source>
        <dbReference type="EMBL" id="RIY32560.1"/>
    </source>
</evidence>
<keyword evidence="3 7" id="KW-0378">Hydrolase</keyword>
<dbReference type="Proteomes" id="UP000265691">
    <property type="component" value="Unassembled WGS sequence"/>
</dbReference>
<keyword evidence="2" id="KW-0540">Nuclease</keyword>
<dbReference type="SUPFAM" id="SSF53098">
    <property type="entry name" value="Ribonuclease H-like"/>
    <property type="match status" value="1"/>
</dbReference>
<evidence type="ECO:0000256" key="4">
    <source>
        <dbReference type="ARBA" id="ARBA00022839"/>
    </source>
</evidence>
<dbReference type="PANTHER" id="PTHR11046:SF0">
    <property type="entry name" value="OLIGORIBONUCLEASE, MITOCHONDRIAL"/>
    <property type="match status" value="1"/>
</dbReference>
<accession>A0A3A1Y5B5</accession>
<dbReference type="InterPro" id="IPR013520">
    <property type="entry name" value="Ribonucl_H"/>
</dbReference>
<dbReference type="RefSeq" id="WP_119525192.1">
    <property type="nucleotide sequence ID" value="NZ_NRHC01000051.1"/>
</dbReference>
<evidence type="ECO:0000256" key="1">
    <source>
        <dbReference type="ARBA" id="ARBA00009921"/>
    </source>
</evidence>
<dbReference type="SMART" id="SM00479">
    <property type="entry name" value="EXOIII"/>
    <property type="match status" value="1"/>
</dbReference>
<dbReference type="InterPro" id="IPR022894">
    <property type="entry name" value="Oligoribonuclease"/>
</dbReference>
<name>A0A3A1Y5B5_9GAMM</name>
<evidence type="ECO:0000313" key="8">
    <source>
        <dbReference type="Proteomes" id="UP000265691"/>
    </source>
</evidence>
<dbReference type="PANTHER" id="PTHR11046">
    <property type="entry name" value="OLIGORIBONUCLEASE, MITOCHONDRIAL"/>
    <property type="match status" value="1"/>
</dbReference>
<dbReference type="InterPro" id="IPR036397">
    <property type="entry name" value="RNaseH_sf"/>
</dbReference>
<evidence type="ECO:0000256" key="5">
    <source>
        <dbReference type="ARBA" id="ARBA00070964"/>
    </source>
</evidence>
<dbReference type="Gene3D" id="3.30.420.10">
    <property type="entry name" value="Ribonuclease H-like superfamily/Ribonuclease H"/>
    <property type="match status" value="1"/>
</dbReference>
<evidence type="ECO:0000256" key="2">
    <source>
        <dbReference type="ARBA" id="ARBA00022722"/>
    </source>
</evidence>
<proteinExistence type="inferred from homology"/>
<dbReference type="AlphaFoldDB" id="A0A3A1Y5B5"/>